<sequence length="983" mass="110550">MAHFKLKSSTKAAQLIPVNKYISERTGLTVIIADVEGPLVNGFFCLATEAHDDDGLPHTLEHLVFLGSKRYPYKGILDLLANRCIAHGTNAWTDTDHTCYTICTVGAAGMLTLLPIYLDHILRPTLTDHGFVTEVHHIDGEGEDAGVVYCEMQGRENNASSKCDLRLLRAIYPNNGYSAETGGIMKNLRESTNNKKVRDFHKKFYRAENLTIILTGQVDVIEVFKALAVVEDDIMSQKEEGQEEWVKPWQIPPPSPIYGDYEEQWPADTEDCGEILFGWRGPLLTEPNALKELTACAILLRYLCETATAPLQHCLVEREDALAGDVSFLITENLSPLLRIELHNVPINKLQLARDTAKQCLEKIRSGADDIDILRMHRLLRKQLRESMVNLETDPHHAVAFQCIGDSLYSQNEQNFIDRLNPQEMLHALMDEPSKYWLQLLQKYFTKDMVVVMGSPSIALQTKMAEEDKQRIECQRSTLGDEGLAEKAKILQEAIEFNERPPPPGTLTSVPVPSCDNLGYLEISSWAGCDGCPYFDLNQVPLYTRIHSLKTNFVYINIILDMTMTDQGSRKWLPLFMNALGECPVRRGSDLIPHEQVISTTESLTAVLDFMIGFNHCGNFSVGQHGNFAIVEAKCEPSDYEAVVDHLYEILYAAELNKERLLVFIQRLINDVAQVRRNGHKMVYDTLRDSLYSKDSNMHWCSVLRQQKFLKELLDQMNSSEEAALSVVAAARDAFTKITKTIWLHLATDLTKYRISPEPWKKFENPNAQVPWRPGPYWDADLMHNQTGGFVVGVGGVESNFLAQFTPGPRYHNSGDMGPLYVAINYFTQLEGPMWRLIRGSGLSYGYSVRPYANESRIAFALYRASNPVGAYAKAKSIIEEFLAGGEIDEELLTSARSTALFEVVENEKSPADVVTHSLLTFCMGVKPFYNRELMCVVANVTKEEAREATAAWLGALFQPEKANIAIVCHPSKVLETQAAFEK</sequence>
<proteinExistence type="predicted"/>
<protein>
    <submittedName>
        <fullName evidence="2">Uncharacterized protein C05D11.1</fullName>
    </submittedName>
</protein>
<feature type="domain" description="Peptidase M16C associated" evidence="1">
    <location>
        <begin position="454"/>
        <end position="713"/>
    </location>
</feature>
<dbReference type="Proteomes" id="UP000299102">
    <property type="component" value="Unassembled WGS sequence"/>
</dbReference>
<dbReference type="Pfam" id="PF00675">
    <property type="entry name" value="Peptidase_M16"/>
    <property type="match status" value="1"/>
</dbReference>
<dbReference type="AlphaFoldDB" id="A0A4C1U9H7"/>
<organism evidence="2 3">
    <name type="scientific">Eumeta variegata</name>
    <name type="common">Bagworm moth</name>
    <name type="synonym">Eumeta japonica</name>
    <dbReference type="NCBI Taxonomy" id="151549"/>
    <lineage>
        <taxon>Eukaryota</taxon>
        <taxon>Metazoa</taxon>
        <taxon>Ecdysozoa</taxon>
        <taxon>Arthropoda</taxon>
        <taxon>Hexapoda</taxon>
        <taxon>Insecta</taxon>
        <taxon>Pterygota</taxon>
        <taxon>Neoptera</taxon>
        <taxon>Endopterygota</taxon>
        <taxon>Lepidoptera</taxon>
        <taxon>Glossata</taxon>
        <taxon>Ditrysia</taxon>
        <taxon>Tineoidea</taxon>
        <taxon>Psychidae</taxon>
        <taxon>Oiketicinae</taxon>
        <taxon>Eumeta</taxon>
    </lineage>
</organism>
<dbReference type="STRING" id="151549.A0A4C1U9H7"/>
<dbReference type="SUPFAM" id="SSF63411">
    <property type="entry name" value="LuxS/MPP-like metallohydrolase"/>
    <property type="match status" value="4"/>
</dbReference>
<dbReference type="PANTHER" id="PTHR43016">
    <property type="entry name" value="PRESEQUENCE PROTEASE"/>
    <property type="match status" value="1"/>
</dbReference>
<dbReference type="GO" id="GO:0046872">
    <property type="term" value="F:metal ion binding"/>
    <property type="evidence" value="ECO:0007669"/>
    <property type="project" value="InterPro"/>
</dbReference>
<dbReference type="FunFam" id="3.30.830.10:FF:000015">
    <property type="entry name" value="Putative zinc metalloprotease"/>
    <property type="match status" value="1"/>
</dbReference>
<reference evidence="2 3" key="1">
    <citation type="journal article" date="2019" name="Commun. Biol.">
        <title>The bagworm genome reveals a unique fibroin gene that provides high tensile strength.</title>
        <authorList>
            <person name="Kono N."/>
            <person name="Nakamura H."/>
            <person name="Ohtoshi R."/>
            <person name="Tomita M."/>
            <person name="Numata K."/>
            <person name="Arakawa K."/>
        </authorList>
    </citation>
    <scope>NUCLEOTIDE SEQUENCE [LARGE SCALE GENOMIC DNA]</scope>
</reference>
<dbReference type="EMBL" id="BGZK01000147">
    <property type="protein sequence ID" value="GBP23093.1"/>
    <property type="molecule type" value="Genomic_DNA"/>
</dbReference>
<dbReference type="InterPro" id="IPR011249">
    <property type="entry name" value="Metalloenz_LuxS/M16"/>
</dbReference>
<evidence type="ECO:0000259" key="1">
    <source>
        <dbReference type="SMART" id="SM01264"/>
    </source>
</evidence>
<dbReference type="OrthoDB" id="4953at2759"/>
<dbReference type="GO" id="GO:0006508">
    <property type="term" value="P:proteolysis"/>
    <property type="evidence" value="ECO:0007669"/>
    <property type="project" value="InterPro"/>
</dbReference>
<name>A0A4C1U9H7_EUMVA</name>
<dbReference type="InterPro" id="IPR011765">
    <property type="entry name" value="Pept_M16_N"/>
</dbReference>
<dbReference type="PANTHER" id="PTHR43016:SF16">
    <property type="entry name" value="METALLOPROTEASE, PUTATIVE (AFU_ORTHOLOGUE AFUA_4G07610)-RELATED"/>
    <property type="match status" value="1"/>
</dbReference>
<comment type="caution">
    <text evidence="2">The sequence shown here is derived from an EMBL/GenBank/DDBJ whole genome shotgun (WGS) entry which is preliminary data.</text>
</comment>
<dbReference type="InterPro" id="IPR007863">
    <property type="entry name" value="Peptidase_M16_C"/>
</dbReference>
<dbReference type="Gene3D" id="3.30.830.10">
    <property type="entry name" value="Metalloenzyme, LuxS/M16 peptidase-like"/>
    <property type="match status" value="4"/>
</dbReference>
<evidence type="ECO:0000313" key="2">
    <source>
        <dbReference type="EMBL" id="GBP23093.1"/>
    </source>
</evidence>
<gene>
    <name evidence="2" type="ORF">EVAR_13112_1</name>
</gene>
<accession>A0A4C1U9H7</accession>
<dbReference type="Pfam" id="PF05193">
    <property type="entry name" value="Peptidase_M16_C"/>
    <property type="match status" value="1"/>
</dbReference>
<dbReference type="SMART" id="SM01264">
    <property type="entry name" value="M16C_associated"/>
    <property type="match status" value="1"/>
</dbReference>
<keyword evidence="3" id="KW-1185">Reference proteome</keyword>
<evidence type="ECO:0000313" key="3">
    <source>
        <dbReference type="Proteomes" id="UP000299102"/>
    </source>
</evidence>
<dbReference type="InterPro" id="IPR013578">
    <property type="entry name" value="Peptidase_M16C_assoc"/>
</dbReference>